<reference evidence="3" key="1">
    <citation type="journal article" date="2022" name="Int. J. Mol. Sci.">
        <title>Phenotypic and Genotypic Virulence Characterisation of Staphylococcus pettenkoferi Strains Isolated from Human Bloodstream and Diabetic Foot Infections.</title>
        <authorList>
            <person name="Magnan C."/>
            <person name="Ahmad-Mansour N."/>
            <person name="Pouget C."/>
            <person name="Morsli M."/>
            <person name="Huc-Brandt S."/>
            <person name="Pantel A."/>
            <person name="Dunyach-Remy C."/>
            <person name="Sotto A."/>
            <person name="Molle V."/>
            <person name="Lavigne J.-P."/>
        </authorList>
    </citation>
    <scope>NUCLEOTIDE SEQUENCE</scope>
    <source>
        <strain evidence="3">NSP012P</strain>
    </source>
</reference>
<feature type="transmembrane region" description="Helical" evidence="1">
    <location>
        <begin position="102"/>
        <end position="122"/>
    </location>
</feature>
<reference evidence="3" key="2">
    <citation type="submission" date="2022-08" db="EMBL/GenBank/DDBJ databases">
        <authorList>
            <person name="Magnan C."/>
        </authorList>
    </citation>
    <scope>NUCLEOTIDE SEQUENCE</scope>
    <source>
        <strain evidence="3">NSP012P</strain>
    </source>
</reference>
<feature type="transmembrane region" description="Helical" evidence="1">
    <location>
        <begin position="62"/>
        <end position="81"/>
    </location>
</feature>
<accession>A0ABT4BJZ4</accession>
<dbReference type="InterPro" id="IPR003675">
    <property type="entry name" value="Rce1/LyrA-like_dom"/>
</dbReference>
<evidence type="ECO:0000313" key="4">
    <source>
        <dbReference type="Proteomes" id="UP001072952"/>
    </source>
</evidence>
<protein>
    <submittedName>
        <fullName evidence="3">CPBP family intramembrane metalloprotease</fullName>
    </submittedName>
</protein>
<feature type="transmembrane region" description="Helical" evidence="1">
    <location>
        <begin position="231"/>
        <end position="250"/>
    </location>
</feature>
<feature type="transmembrane region" description="Helical" evidence="1">
    <location>
        <begin position="24"/>
        <end position="50"/>
    </location>
</feature>
<keyword evidence="1" id="KW-0472">Membrane</keyword>
<dbReference type="GO" id="GO:0008237">
    <property type="term" value="F:metallopeptidase activity"/>
    <property type="evidence" value="ECO:0007669"/>
    <property type="project" value="UniProtKB-KW"/>
</dbReference>
<evidence type="ECO:0000259" key="2">
    <source>
        <dbReference type="Pfam" id="PF02517"/>
    </source>
</evidence>
<name>A0ABT4BJZ4_9STAP</name>
<evidence type="ECO:0000256" key="1">
    <source>
        <dbReference type="SAM" id="Phobius"/>
    </source>
</evidence>
<proteinExistence type="predicted"/>
<dbReference type="PANTHER" id="PTHR36435:SF1">
    <property type="entry name" value="CAAX AMINO TERMINAL PROTEASE FAMILY PROTEIN"/>
    <property type="match status" value="1"/>
</dbReference>
<evidence type="ECO:0000313" key="3">
    <source>
        <dbReference type="EMBL" id="MCY1582994.1"/>
    </source>
</evidence>
<keyword evidence="1" id="KW-0812">Transmembrane</keyword>
<feature type="transmembrane region" description="Helical" evidence="1">
    <location>
        <begin position="149"/>
        <end position="170"/>
    </location>
</feature>
<keyword evidence="3" id="KW-0645">Protease</keyword>
<sequence length="251" mass="29083">MSSEMNEIKYPERWHSRYFAWRDLWLVPLYFLLVQIVLAPIISLIMILVMDGTKYPGETSTFNIILSFANVLVTLLIFYLMHVNHDIVRIAIERFKQLKKQLIFIIITFVLAQLVSQLYNWLLNFLPSSLQFDDTANNKEVLKLFDVNWLIPVSLIMGVILIPLVEELIFRHLIIHELGKKITYPIAAILSIILFTALHLLGMKSPFEIGEYLIIAVPIVIVYMRSGRNLAASFIYHALNNGFAFILMLLM</sequence>
<gene>
    <name evidence="3" type="ORF">NW133_05560</name>
</gene>
<dbReference type="InterPro" id="IPR052710">
    <property type="entry name" value="CAAX_protease"/>
</dbReference>
<keyword evidence="1" id="KW-1133">Transmembrane helix</keyword>
<feature type="transmembrane region" description="Helical" evidence="1">
    <location>
        <begin position="207"/>
        <end position="224"/>
    </location>
</feature>
<keyword evidence="4" id="KW-1185">Reference proteome</keyword>
<dbReference type="EMBL" id="JANSLD010000024">
    <property type="protein sequence ID" value="MCY1582994.1"/>
    <property type="molecule type" value="Genomic_DNA"/>
</dbReference>
<dbReference type="RefSeq" id="WP_124225271.1">
    <property type="nucleotide sequence ID" value="NZ_JAREHY010000005.1"/>
</dbReference>
<dbReference type="Pfam" id="PF02517">
    <property type="entry name" value="Rce1-like"/>
    <property type="match status" value="1"/>
</dbReference>
<organism evidence="3 4">
    <name type="scientific">Staphylococcus pettenkoferi</name>
    <dbReference type="NCBI Taxonomy" id="170573"/>
    <lineage>
        <taxon>Bacteria</taxon>
        <taxon>Bacillati</taxon>
        <taxon>Bacillota</taxon>
        <taxon>Bacilli</taxon>
        <taxon>Bacillales</taxon>
        <taxon>Staphylococcaceae</taxon>
        <taxon>Staphylococcus</taxon>
    </lineage>
</organism>
<dbReference type="Proteomes" id="UP001072952">
    <property type="component" value="Unassembled WGS sequence"/>
</dbReference>
<keyword evidence="3" id="KW-0378">Hydrolase</keyword>
<dbReference type="PANTHER" id="PTHR36435">
    <property type="entry name" value="SLR1288 PROTEIN"/>
    <property type="match status" value="1"/>
</dbReference>
<feature type="transmembrane region" description="Helical" evidence="1">
    <location>
        <begin position="182"/>
        <end position="201"/>
    </location>
</feature>
<keyword evidence="3" id="KW-0482">Metalloprotease</keyword>
<feature type="domain" description="CAAX prenyl protease 2/Lysostaphin resistance protein A-like" evidence="2">
    <location>
        <begin position="150"/>
        <end position="242"/>
    </location>
</feature>
<comment type="caution">
    <text evidence="3">The sequence shown here is derived from an EMBL/GenBank/DDBJ whole genome shotgun (WGS) entry which is preliminary data.</text>
</comment>